<evidence type="ECO:0000259" key="1">
    <source>
        <dbReference type="Pfam" id="PF20150"/>
    </source>
</evidence>
<dbReference type="Pfam" id="PF20150">
    <property type="entry name" value="2EXR"/>
    <property type="match status" value="1"/>
</dbReference>
<feature type="domain" description="2EXR" evidence="1">
    <location>
        <begin position="51"/>
        <end position="144"/>
    </location>
</feature>
<reference evidence="2 3" key="1">
    <citation type="journal article" date="2018" name="New Phytol.">
        <title>Comparative genomics and transcriptomics depict ericoid mycorrhizal fungi as versatile saprotrophs and plant mutualists.</title>
        <authorList>
            <person name="Martino E."/>
            <person name="Morin E."/>
            <person name="Grelet G.A."/>
            <person name="Kuo A."/>
            <person name="Kohler A."/>
            <person name="Daghino S."/>
            <person name="Barry K.W."/>
            <person name="Cichocki N."/>
            <person name="Clum A."/>
            <person name="Dockter R.B."/>
            <person name="Hainaut M."/>
            <person name="Kuo R.C."/>
            <person name="LaButti K."/>
            <person name="Lindahl B.D."/>
            <person name="Lindquist E.A."/>
            <person name="Lipzen A."/>
            <person name="Khouja H.R."/>
            <person name="Magnuson J."/>
            <person name="Murat C."/>
            <person name="Ohm R.A."/>
            <person name="Singer S.W."/>
            <person name="Spatafora J.W."/>
            <person name="Wang M."/>
            <person name="Veneault-Fourrey C."/>
            <person name="Henrissat B."/>
            <person name="Grigoriev I.V."/>
            <person name="Martin F.M."/>
            <person name="Perotto S."/>
        </authorList>
    </citation>
    <scope>NUCLEOTIDE SEQUENCE [LARGE SCALE GENOMIC DNA]</scope>
    <source>
        <strain evidence="2 3">ATCC 22711</strain>
    </source>
</reference>
<dbReference type="EMBL" id="KZ679012">
    <property type="protein sequence ID" value="PSS16553.1"/>
    <property type="molecule type" value="Genomic_DNA"/>
</dbReference>
<dbReference type="GeneID" id="36573857"/>
<evidence type="ECO:0000313" key="2">
    <source>
        <dbReference type="EMBL" id="PSS16553.1"/>
    </source>
</evidence>
<dbReference type="AlphaFoldDB" id="A0A2T3AZL9"/>
<sequence length="309" mass="35226">MSKPQGHPAILPIAEPSLETRILPHHNPPPKQSRSLAKLQTAISNKFTRRFHKLMDLPVEIRLLIWEAALPDGRVHELHPCVKLLENGKMMFRSNHSTPPVLLSVCQESRRVTLQHYQLMSYVARSSLSKGVRQFYFSPERDTLFLNTLMGLYMAFMLLDDDQTNRAGVMTGWHNIALDADRAHLITLLAGRAGHAPKPRFREIFPDLKVLTLAVDTTKKGKTRFRTSVWPGENGTSLKVVESTSDELARVLEPMAQFLVMEYPGLDLDTCVQLARVRRKRFIRGDVRYGFRKTCAFMGVRPPGVFMRL</sequence>
<dbReference type="Proteomes" id="UP000241818">
    <property type="component" value="Unassembled WGS sequence"/>
</dbReference>
<dbReference type="InterPro" id="IPR045518">
    <property type="entry name" value="2EXR"/>
</dbReference>
<dbReference type="RefSeq" id="XP_024720061.1">
    <property type="nucleotide sequence ID" value="XM_024865776.1"/>
</dbReference>
<gene>
    <name evidence="2" type="ORF">M430DRAFT_28331</name>
</gene>
<evidence type="ECO:0000313" key="3">
    <source>
        <dbReference type="Proteomes" id="UP000241818"/>
    </source>
</evidence>
<protein>
    <recommendedName>
        <fullName evidence="1">2EXR domain-containing protein</fullName>
    </recommendedName>
</protein>
<organism evidence="2 3">
    <name type="scientific">Amorphotheca resinae ATCC 22711</name>
    <dbReference type="NCBI Taxonomy" id="857342"/>
    <lineage>
        <taxon>Eukaryota</taxon>
        <taxon>Fungi</taxon>
        <taxon>Dikarya</taxon>
        <taxon>Ascomycota</taxon>
        <taxon>Pezizomycotina</taxon>
        <taxon>Leotiomycetes</taxon>
        <taxon>Helotiales</taxon>
        <taxon>Amorphothecaceae</taxon>
        <taxon>Amorphotheca</taxon>
    </lineage>
</organism>
<accession>A0A2T3AZL9</accession>
<proteinExistence type="predicted"/>
<dbReference type="PANTHER" id="PTHR35910:SF6">
    <property type="entry name" value="2EXR DOMAIN-CONTAINING PROTEIN"/>
    <property type="match status" value="1"/>
</dbReference>
<name>A0A2T3AZL9_AMORE</name>
<dbReference type="InParanoid" id="A0A2T3AZL9"/>
<dbReference type="PANTHER" id="PTHR35910">
    <property type="entry name" value="2EXR DOMAIN-CONTAINING PROTEIN"/>
    <property type="match status" value="1"/>
</dbReference>
<keyword evidence="3" id="KW-1185">Reference proteome</keyword>
<dbReference type="OrthoDB" id="3473305at2759"/>